<dbReference type="EMBL" id="MT631586">
    <property type="protein sequence ID" value="QNO54559.1"/>
    <property type="molecule type" value="Genomic_DNA"/>
</dbReference>
<feature type="domain" description="Cysteine-rich small" evidence="1">
    <location>
        <begin position="18"/>
        <end position="89"/>
    </location>
</feature>
<proteinExistence type="predicted"/>
<reference evidence="2" key="1">
    <citation type="submission" date="2020-06" db="EMBL/GenBank/DDBJ databases">
        <title>Unique genomic features of the anaerobic methanotrophic archaea.</title>
        <authorList>
            <person name="Chadwick G.L."/>
            <person name="Skennerton C.T."/>
            <person name="Laso-Perez R."/>
            <person name="Leu A.O."/>
            <person name="Speth D.R."/>
            <person name="Yu H."/>
            <person name="Morgan-Lang C."/>
            <person name="Hatzenpichler R."/>
            <person name="Goudeau D."/>
            <person name="Malmstrom R."/>
            <person name="Brazelton W.J."/>
            <person name="Woyke T."/>
            <person name="Hallam S.J."/>
            <person name="Tyson G.W."/>
            <person name="Wegener G."/>
            <person name="Boetius A."/>
            <person name="Orphan V."/>
        </authorList>
    </citation>
    <scope>NUCLEOTIDE SEQUENCE</scope>
</reference>
<name>A0A7G9Z2S5_9EURY</name>
<dbReference type="AlphaFoldDB" id="A0A7G9Z2S5"/>
<accession>A0A7G9Z2S5</accession>
<dbReference type="InterPro" id="IPR007212">
    <property type="entry name" value="Zf-like"/>
</dbReference>
<evidence type="ECO:0000259" key="1">
    <source>
        <dbReference type="Pfam" id="PF04071"/>
    </source>
</evidence>
<organism evidence="2">
    <name type="scientific">Candidatus Methanophaga sp. ANME-1 ERB7</name>
    <dbReference type="NCBI Taxonomy" id="2759913"/>
    <lineage>
        <taxon>Archaea</taxon>
        <taxon>Methanobacteriati</taxon>
        <taxon>Methanobacteriota</taxon>
        <taxon>Stenosarchaea group</taxon>
        <taxon>Methanomicrobia</taxon>
        <taxon>Candidatus Methanophagales</taxon>
        <taxon>Candidatus Methanophagaceae</taxon>
        <taxon>Candidatus Methanophaga</taxon>
    </lineage>
</organism>
<protein>
    <recommendedName>
        <fullName evidence="1">Cysteine-rich small domain-containing protein</fullName>
    </recommendedName>
</protein>
<evidence type="ECO:0000313" key="2">
    <source>
        <dbReference type="EMBL" id="QNO54559.1"/>
    </source>
</evidence>
<dbReference type="Pfam" id="PF04071">
    <property type="entry name" value="zf-like"/>
    <property type="match status" value="1"/>
</dbReference>
<sequence>MHPLAYKHLKKIMEDNIIVGSDETCDYYPCHFTGQDCTWCFCPFYPCENEQTGGEWVTTKEGGRIWGCSDCYWLHKSEVATALMVEFKKYGIETVDDIEKIDDVKKIYTILKKKYPPNKRNGSMQNANEKNRGA</sequence>
<gene>
    <name evidence="2" type="ORF">KENJCFKB_00019</name>
</gene>